<evidence type="ECO:0000256" key="2">
    <source>
        <dbReference type="SAM" id="MobiDB-lite"/>
    </source>
</evidence>
<dbReference type="PANTHER" id="PTHR22603:SF93">
    <property type="entry name" value="RE24176P"/>
    <property type="match status" value="1"/>
</dbReference>
<dbReference type="CDD" id="cd05157">
    <property type="entry name" value="ETNK_euk"/>
    <property type="match status" value="1"/>
</dbReference>
<keyword evidence="5" id="KW-1185">Reference proteome</keyword>
<dbReference type="STRING" id="1344418.A0A1D2VJ02"/>
<evidence type="ECO:0000313" key="5">
    <source>
        <dbReference type="Proteomes" id="UP000095038"/>
    </source>
</evidence>
<dbReference type="OrthoDB" id="10267235at2759"/>
<evidence type="ECO:0000256" key="1">
    <source>
        <dbReference type="ARBA" id="ARBA00038211"/>
    </source>
</evidence>
<evidence type="ECO:0000259" key="3">
    <source>
        <dbReference type="Pfam" id="PF04428"/>
    </source>
</evidence>
<accession>A0A1D2VJ02</accession>
<organism evidence="4 5">
    <name type="scientific">Ascoidea rubescens DSM 1968</name>
    <dbReference type="NCBI Taxonomy" id="1344418"/>
    <lineage>
        <taxon>Eukaryota</taxon>
        <taxon>Fungi</taxon>
        <taxon>Dikarya</taxon>
        <taxon>Ascomycota</taxon>
        <taxon>Saccharomycotina</taxon>
        <taxon>Saccharomycetes</taxon>
        <taxon>Ascoideaceae</taxon>
        <taxon>Ascoidea</taxon>
    </lineage>
</organism>
<dbReference type="GO" id="GO:0004103">
    <property type="term" value="F:choline kinase activity"/>
    <property type="evidence" value="ECO:0007669"/>
    <property type="project" value="TreeGrafter"/>
</dbReference>
<dbReference type="GeneID" id="30966744"/>
<dbReference type="PANTHER" id="PTHR22603">
    <property type="entry name" value="CHOLINE/ETHANOALAMINE KINASE"/>
    <property type="match status" value="1"/>
</dbReference>
<dbReference type="Gene3D" id="3.30.200.20">
    <property type="entry name" value="Phosphorylase Kinase, domain 1"/>
    <property type="match status" value="1"/>
</dbReference>
<keyword evidence="4" id="KW-0418">Kinase</keyword>
<feature type="domain" description="Choline kinase N-terminal" evidence="3">
    <location>
        <begin position="67"/>
        <end position="113"/>
    </location>
</feature>
<protein>
    <submittedName>
        <fullName evidence="4">Kinase-like protein</fullName>
    </submittedName>
</protein>
<dbReference type="FunCoup" id="A0A1D2VJ02">
    <property type="interactions" value="341"/>
</dbReference>
<dbReference type="GO" id="GO:0006646">
    <property type="term" value="P:phosphatidylethanolamine biosynthetic process"/>
    <property type="evidence" value="ECO:0007669"/>
    <property type="project" value="TreeGrafter"/>
</dbReference>
<evidence type="ECO:0000313" key="4">
    <source>
        <dbReference type="EMBL" id="ODV61550.1"/>
    </source>
</evidence>
<dbReference type="GO" id="GO:0005737">
    <property type="term" value="C:cytoplasm"/>
    <property type="evidence" value="ECO:0007669"/>
    <property type="project" value="TreeGrafter"/>
</dbReference>
<gene>
    <name evidence="4" type="ORF">ASCRUDRAFT_75542</name>
</gene>
<proteinExistence type="inferred from homology"/>
<keyword evidence="4" id="KW-0808">Transferase</keyword>
<dbReference type="SUPFAM" id="SSF56112">
    <property type="entry name" value="Protein kinase-like (PK-like)"/>
    <property type="match status" value="1"/>
</dbReference>
<feature type="compositionally biased region" description="Polar residues" evidence="2">
    <location>
        <begin position="26"/>
        <end position="58"/>
    </location>
</feature>
<dbReference type="GO" id="GO:0004305">
    <property type="term" value="F:ethanolamine kinase activity"/>
    <property type="evidence" value="ECO:0007669"/>
    <property type="project" value="TreeGrafter"/>
</dbReference>
<dbReference type="InParanoid" id="A0A1D2VJ02"/>
<dbReference type="InterPro" id="IPR007521">
    <property type="entry name" value="Choline_kin_N"/>
</dbReference>
<sequence>MSLANSITSSHTNTKKPPQGPRSKSKPSYITRSNSIKSVSTSLNLNNNDYLSGPSDTEQGYDSEYDNDSNNNKYSISTVAATLDNSLPSDYFKQDILSLIKSLNIPKWSKLPSKLALDLNVFNISGALTNVIYKIDPPSSKTLKKNKFIYFLNPLLLRIYGPGSDSLIDRDYELLVLSRLSKKNIGPKLLGSFSNGRFEQWLNNAQVLKPTQVADLKLSRTIARRMKQLHIGIQLNNPEINNGPSIWKRIDDWLNLAELTLNLNKINASNFLLSDFQTYKNIINKYKLWLYNRYKSIQDLKDSLVFCHNDTQYGNILFTTSTHKDLLKKFNNANLSDNNNKNDTDNVNEEEEQKEDKRLVVIDFEYAGANVPAYDIANHFMEWLADYTNSETAHLLVEDRYPSDKQITNFLASYIKYHSTIHNNTEELEKQVKILYNDIIAWRAASNIVWSLWGIISNSDFHKKVVIEDGPKGEKYKILNEDSNNIKEEEQEANEIELFDHFGYSNQKAGLVWGDLIQLGIATKDDVEHSDQIKYLPVKFFHI</sequence>
<dbReference type="Proteomes" id="UP000095038">
    <property type="component" value="Unassembled WGS sequence"/>
</dbReference>
<reference evidence="5" key="1">
    <citation type="submission" date="2016-05" db="EMBL/GenBank/DDBJ databases">
        <title>Comparative genomics of biotechnologically important yeasts.</title>
        <authorList>
            <consortium name="DOE Joint Genome Institute"/>
            <person name="Riley R."/>
            <person name="Haridas S."/>
            <person name="Wolfe K.H."/>
            <person name="Lopes M.R."/>
            <person name="Hittinger C.T."/>
            <person name="Goker M."/>
            <person name="Salamov A."/>
            <person name="Wisecaver J."/>
            <person name="Long T.M."/>
            <person name="Aerts A.L."/>
            <person name="Barry K."/>
            <person name="Choi C."/>
            <person name="Clum A."/>
            <person name="Coughlan A.Y."/>
            <person name="Deshpande S."/>
            <person name="Douglass A.P."/>
            <person name="Hanson S.J."/>
            <person name="Klenk H.-P."/>
            <person name="Labutti K."/>
            <person name="Lapidus A."/>
            <person name="Lindquist E."/>
            <person name="Lipzen A."/>
            <person name="Meier-Kolthoff J.P."/>
            <person name="Ohm R.A."/>
            <person name="Otillar R.P."/>
            <person name="Pangilinan J."/>
            <person name="Peng Y."/>
            <person name="Rokas A."/>
            <person name="Rosa C.A."/>
            <person name="Scheuner C."/>
            <person name="Sibirny A.A."/>
            <person name="Slot J.C."/>
            <person name="Stielow J.B."/>
            <person name="Sun H."/>
            <person name="Kurtzman C.P."/>
            <person name="Blackwell M."/>
            <person name="Grigoriev I.V."/>
            <person name="Jeffries T.W."/>
        </authorList>
    </citation>
    <scope>NUCLEOTIDE SEQUENCE [LARGE SCALE GENOMIC DNA]</scope>
    <source>
        <strain evidence="5">DSM 1968</strain>
    </source>
</reference>
<dbReference type="InterPro" id="IPR011009">
    <property type="entry name" value="Kinase-like_dom_sf"/>
</dbReference>
<name>A0A1D2VJ02_9ASCO</name>
<feature type="region of interest" description="Disordered" evidence="2">
    <location>
        <begin position="1"/>
        <end position="68"/>
    </location>
</feature>
<dbReference type="Gene3D" id="3.90.1200.10">
    <property type="match status" value="1"/>
</dbReference>
<dbReference type="Pfam" id="PF04428">
    <property type="entry name" value="Choline_kin_N"/>
    <property type="match status" value="1"/>
</dbReference>
<dbReference type="RefSeq" id="XP_020047857.1">
    <property type="nucleotide sequence ID" value="XM_020193108.1"/>
</dbReference>
<dbReference type="Pfam" id="PF01633">
    <property type="entry name" value="Choline_kinase"/>
    <property type="match status" value="1"/>
</dbReference>
<comment type="similarity">
    <text evidence="1">Belongs to the choline/ethanolamine kinase family.</text>
</comment>
<dbReference type="EMBL" id="KV454479">
    <property type="protein sequence ID" value="ODV61550.1"/>
    <property type="molecule type" value="Genomic_DNA"/>
</dbReference>
<feature type="compositionally biased region" description="Polar residues" evidence="2">
    <location>
        <begin position="1"/>
        <end position="16"/>
    </location>
</feature>
<dbReference type="AlphaFoldDB" id="A0A1D2VJ02"/>